<proteinExistence type="predicted"/>
<name>A0ABN9TCR6_9DINO</name>
<evidence type="ECO:0000313" key="2">
    <source>
        <dbReference type="Proteomes" id="UP001189429"/>
    </source>
</evidence>
<dbReference type="Proteomes" id="UP001189429">
    <property type="component" value="Unassembled WGS sequence"/>
</dbReference>
<dbReference type="Gene3D" id="3.40.50.1820">
    <property type="entry name" value="alpha/beta hydrolase"/>
    <property type="match status" value="1"/>
</dbReference>
<dbReference type="InterPro" id="IPR029058">
    <property type="entry name" value="AB_hydrolase_fold"/>
</dbReference>
<evidence type="ECO:0008006" key="3">
    <source>
        <dbReference type="Google" id="ProtNLM"/>
    </source>
</evidence>
<reference evidence="1" key="1">
    <citation type="submission" date="2023-10" db="EMBL/GenBank/DDBJ databases">
        <authorList>
            <person name="Chen Y."/>
            <person name="Shah S."/>
            <person name="Dougan E. K."/>
            <person name="Thang M."/>
            <person name="Chan C."/>
        </authorList>
    </citation>
    <scope>NUCLEOTIDE SEQUENCE [LARGE SCALE GENOMIC DNA]</scope>
</reference>
<protein>
    <recommendedName>
        <fullName evidence="3">Feruloyl esterase</fullName>
    </recommendedName>
</protein>
<dbReference type="EMBL" id="CAUYUJ010014583">
    <property type="protein sequence ID" value="CAK0843518.1"/>
    <property type="molecule type" value="Genomic_DNA"/>
</dbReference>
<evidence type="ECO:0000313" key="1">
    <source>
        <dbReference type="EMBL" id="CAK0843518.1"/>
    </source>
</evidence>
<dbReference type="SUPFAM" id="SSF53474">
    <property type="entry name" value="alpha/beta-Hydrolases"/>
    <property type="match status" value="1"/>
</dbReference>
<accession>A0ABN9TCR6</accession>
<comment type="caution">
    <text evidence="1">The sequence shown here is derived from an EMBL/GenBank/DDBJ whole genome shotgun (WGS) entry which is preliminary data.</text>
</comment>
<gene>
    <name evidence="1" type="ORF">PCOR1329_LOCUS37841</name>
</gene>
<sequence>MPDEGWPMVWSFHAIGVDAERHASADGPLRAFGRTLAIVVHCEGWPPAAAGEDGPIGWHAAGSAGYDVDGGEDGPICDPVKVREWYCYESCRVRGHCTNKTRGEGTCRYSHCLDDVAFVLEVLHHIRARIPVDDSRIFATGDSSGGILLHELAADHRSLGVFAAIAPICALPSNGFNRGTLDPRTRCLQLAGTKDGFVSAAANLKSEQSGRVDPTRSYGENRGWFWSSMDNTTDLWASQKGLVPRLEGGMSDLHPELGAAELRCRGWSADGSVERAELAECYFEEGHCFPGSHSRRLVWRFFGFEDPIAGVGLDGECGAVDGECAEPAYGAEATSGRRRWPAFAGRRSDVRHS</sequence>
<organism evidence="1 2">
    <name type="scientific">Prorocentrum cordatum</name>
    <dbReference type="NCBI Taxonomy" id="2364126"/>
    <lineage>
        <taxon>Eukaryota</taxon>
        <taxon>Sar</taxon>
        <taxon>Alveolata</taxon>
        <taxon>Dinophyceae</taxon>
        <taxon>Prorocentrales</taxon>
        <taxon>Prorocentraceae</taxon>
        <taxon>Prorocentrum</taxon>
    </lineage>
</organism>
<keyword evidence="2" id="KW-1185">Reference proteome</keyword>